<organism evidence="2 3">
    <name type="scientific">Halogeometricum limi</name>
    <dbReference type="NCBI Taxonomy" id="555875"/>
    <lineage>
        <taxon>Archaea</taxon>
        <taxon>Methanobacteriati</taxon>
        <taxon>Methanobacteriota</taxon>
        <taxon>Stenosarchaea group</taxon>
        <taxon>Halobacteria</taxon>
        <taxon>Halobacteriales</taxon>
        <taxon>Haloferacaceae</taxon>
        <taxon>Halogeometricum</taxon>
    </lineage>
</organism>
<dbReference type="SUPFAM" id="SSF48371">
    <property type="entry name" value="ARM repeat"/>
    <property type="match status" value="1"/>
</dbReference>
<dbReference type="Gene3D" id="1.25.10.10">
    <property type="entry name" value="Leucine-rich Repeat Variant"/>
    <property type="match status" value="3"/>
</dbReference>
<reference evidence="3" key="1">
    <citation type="submission" date="2016-10" db="EMBL/GenBank/DDBJ databases">
        <authorList>
            <person name="Varghese N."/>
            <person name="Submissions S."/>
        </authorList>
    </citation>
    <scope>NUCLEOTIDE SEQUENCE [LARGE SCALE GENOMIC DNA]</scope>
    <source>
        <strain evidence="3">CGMCC 1.8711</strain>
    </source>
</reference>
<dbReference type="GO" id="GO:0016491">
    <property type="term" value="F:oxidoreductase activity"/>
    <property type="evidence" value="ECO:0007669"/>
    <property type="project" value="TreeGrafter"/>
</dbReference>
<gene>
    <name evidence="2" type="ORF">SAMN04488124_0083</name>
</gene>
<dbReference type="PROSITE" id="PS50077">
    <property type="entry name" value="HEAT_REPEAT"/>
    <property type="match status" value="1"/>
</dbReference>
<dbReference type="SMART" id="SM00567">
    <property type="entry name" value="EZ_HEAT"/>
    <property type="match status" value="11"/>
</dbReference>
<dbReference type="PANTHER" id="PTHR12697">
    <property type="entry name" value="PBS LYASE HEAT-LIKE PROTEIN"/>
    <property type="match status" value="1"/>
</dbReference>
<dbReference type="EMBL" id="FOYS01000001">
    <property type="protein sequence ID" value="SFR32226.1"/>
    <property type="molecule type" value="Genomic_DNA"/>
</dbReference>
<dbReference type="PANTHER" id="PTHR12697:SF5">
    <property type="entry name" value="DEOXYHYPUSINE HYDROXYLASE"/>
    <property type="match status" value="1"/>
</dbReference>
<dbReference type="InterPro" id="IPR016024">
    <property type="entry name" value="ARM-type_fold"/>
</dbReference>
<dbReference type="RefSeq" id="WP_089875705.1">
    <property type="nucleotide sequence ID" value="NZ_FOYS01000001.1"/>
</dbReference>
<proteinExistence type="predicted"/>
<dbReference type="InterPro" id="IPR004155">
    <property type="entry name" value="PBS_lyase_HEAT"/>
</dbReference>
<name>A0A1I6FQN0_9EURY</name>
<evidence type="ECO:0000256" key="1">
    <source>
        <dbReference type="ARBA" id="ARBA00045876"/>
    </source>
</evidence>
<evidence type="ECO:0000313" key="2">
    <source>
        <dbReference type="EMBL" id="SFR32226.1"/>
    </source>
</evidence>
<dbReference type="InterPro" id="IPR011989">
    <property type="entry name" value="ARM-like"/>
</dbReference>
<dbReference type="Pfam" id="PF13646">
    <property type="entry name" value="HEAT_2"/>
    <property type="match status" value="3"/>
</dbReference>
<keyword evidence="3" id="KW-1185">Reference proteome</keyword>
<protein>
    <submittedName>
        <fullName evidence="2">HEAT repeat</fullName>
    </submittedName>
</protein>
<sequence>MSNQAGAADARIEVGYDAAVYRHLRSGDPNPPAAVSVVTDDRELARGHDGLRWHCEQLVRALEPLSNDDPATVEFYDEDSRYHLFPDGDVIRFEFETNERAVPTDGVDPSAGVVVDRERFVTELLRTAETFCDAVVGANPGLAGEVAEIRERTGRARVVAAGFGDWGLPVRLLDTVPETAHDGTVYTQTTVFATGDARFGAFDGDTLADDCPRDAPAAARIWLHRPELVDCGDQVDLQIVPNPDALVWRDHTFAGEVVDVSPISESARTPSDHSPDRRALLHVGAGTVAFDPDDVDGVSDATSSGDIAVGDRLRLRAARVHLSDVVVTDAPSMADRSEEQLEAALANPTFRSAAATELARRGVDAVDAIADCLRAAPPVSDRRALVHALDVLADEAAVPALVECLNDVDPDVRRAAAVALATVGDPGTMDALLAAVRAESDAATRRAIARAARDVDPTNALEHFASLVRTDTDSAVRESVVRVLSGTQSVHAEALVVEAVDDPDPAVACEAIAAVRWFTDERPVGGLLRRLMDDDPTVRVAAADAFVELGARASHYHDGDELGPATRTRVVRALLDRLHDENRAVRATVMEALGSQAHPESVSPLCTAYEDDEACRQSAVAALGRIGDLRAIPTVVAALDDDEAGVRRRACRACARLDTSAGVRRLCDLARTDPELAVRVEAVEALGHVGDDRDEVFETLEAVLGVDGQSGDARTKQRVSDAESDDADLRWEAVTALGRLDHPRARFVLRQVAEDDPDESVRDRARSRLD</sequence>
<evidence type="ECO:0000313" key="3">
    <source>
        <dbReference type="Proteomes" id="UP000243250"/>
    </source>
</evidence>
<comment type="function">
    <text evidence="1">Catalyzes the hydroxylation of the N(6)-(4-aminobutyl)-L-lysine intermediate produced by deoxyhypusine synthase/DHPS on a critical lysine of the eukaryotic translation initiation factor 5A/eIF-5A. This is the second step of the post-translational modification of that lysine into an unusual amino acid residue named hypusine. Hypusination is unique to mature eIF-5A factor and is essential for its function.</text>
</comment>
<dbReference type="AlphaFoldDB" id="A0A1I6FQN0"/>
<dbReference type="InterPro" id="IPR021133">
    <property type="entry name" value="HEAT_type_2"/>
</dbReference>
<dbReference type="Proteomes" id="UP000243250">
    <property type="component" value="Unassembled WGS sequence"/>
</dbReference>
<accession>A0A1I6FQN0</accession>
<dbReference type="STRING" id="555875.SAMN04488124_0083"/>
<dbReference type="OrthoDB" id="10495at2157"/>